<sequence length="112" mass="11922">MAPGRAAPAPAKGAPLQKACGDALSFPSQSSYTSIFQKYSPTWPRPLSALYLCPITSPKELITHTKHPPPSQSLPNTSVSHAIASDLKTKAIGNCQDDQDIASAIYDQSTRI</sequence>
<proteinExistence type="predicted"/>
<organism evidence="2 4">
    <name type="scientific">Puccinia graminis f. sp. tritici</name>
    <dbReference type="NCBI Taxonomy" id="56615"/>
    <lineage>
        <taxon>Eukaryota</taxon>
        <taxon>Fungi</taxon>
        <taxon>Dikarya</taxon>
        <taxon>Basidiomycota</taxon>
        <taxon>Pucciniomycotina</taxon>
        <taxon>Pucciniomycetes</taxon>
        <taxon>Pucciniales</taxon>
        <taxon>Pucciniaceae</taxon>
        <taxon>Puccinia</taxon>
    </lineage>
</organism>
<accession>A0A5B0Q7B3</accession>
<dbReference type="Proteomes" id="UP000324748">
    <property type="component" value="Unassembled WGS sequence"/>
</dbReference>
<evidence type="ECO:0000313" key="1">
    <source>
        <dbReference type="EMBL" id="KAA1106083.1"/>
    </source>
</evidence>
<evidence type="ECO:0000313" key="2">
    <source>
        <dbReference type="EMBL" id="KAA1109146.1"/>
    </source>
</evidence>
<name>A0A5B0Q7B3_PUCGR</name>
<dbReference type="AlphaFoldDB" id="A0A5B0Q7B3"/>
<comment type="caution">
    <text evidence="2">The sequence shown here is derived from an EMBL/GenBank/DDBJ whole genome shotgun (WGS) entry which is preliminary data.</text>
</comment>
<evidence type="ECO:0000313" key="4">
    <source>
        <dbReference type="Proteomes" id="UP000325313"/>
    </source>
</evidence>
<gene>
    <name evidence="1" type="ORF">PGT21_028540</name>
    <name evidence="2" type="ORF">PGTUg99_002123</name>
</gene>
<reference evidence="3 4" key="1">
    <citation type="submission" date="2019-05" db="EMBL/GenBank/DDBJ databases">
        <title>Emergence of the Ug99 lineage of the wheat stem rust pathogen through somatic hybridization.</title>
        <authorList>
            <person name="Li F."/>
            <person name="Upadhyaya N.M."/>
            <person name="Sperschneider J."/>
            <person name="Matny O."/>
            <person name="Nguyen-Phuc H."/>
            <person name="Mago R."/>
            <person name="Raley C."/>
            <person name="Miller M.E."/>
            <person name="Silverstein K.A.T."/>
            <person name="Henningsen E."/>
            <person name="Hirsch C.D."/>
            <person name="Visser B."/>
            <person name="Pretorius Z.A."/>
            <person name="Steffenson B.J."/>
            <person name="Schwessinger B."/>
            <person name="Dodds P.N."/>
            <person name="Figueroa M."/>
        </authorList>
    </citation>
    <scope>NUCLEOTIDE SEQUENCE [LARGE SCALE GENOMIC DNA]</scope>
    <source>
        <strain evidence="1">21-0</strain>
        <strain evidence="2 4">Ug99</strain>
    </source>
</reference>
<dbReference type="EMBL" id="VDEP01000305">
    <property type="protein sequence ID" value="KAA1109146.1"/>
    <property type="molecule type" value="Genomic_DNA"/>
</dbReference>
<dbReference type="EMBL" id="VSWC01000040">
    <property type="protein sequence ID" value="KAA1106083.1"/>
    <property type="molecule type" value="Genomic_DNA"/>
</dbReference>
<keyword evidence="3" id="KW-1185">Reference proteome</keyword>
<evidence type="ECO:0000313" key="3">
    <source>
        <dbReference type="Proteomes" id="UP000324748"/>
    </source>
</evidence>
<dbReference type="Proteomes" id="UP000325313">
    <property type="component" value="Unassembled WGS sequence"/>
</dbReference>
<protein>
    <submittedName>
        <fullName evidence="2">Uncharacterized protein</fullName>
    </submittedName>
</protein>